<dbReference type="InterPro" id="IPR057191">
    <property type="entry name" value="DUF7869"/>
</dbReference>
<dbReference type="PANTHER" id="PTHR10773">
    <property type="entry name" value="DNA-DIRECTED RNA POLYMERASES I, II, AND III SUBUNIT RPABC2"/>
    <property type="match status" value="1"/>
</dbReference>
<dbReference type="PANTHER" id="PTHR10773:SF19">
    <property type="match status" value="1"/>
</dbReference>
<proteinExistence type="predicted"/>
<gene>
    <name evidence="3" type="primary">LOC114328881</name>
</gene>
<dbReference type="AlphaFoldDB" id="A0A6P7FD97"/>
<organism evidence="3">
    <name type="scientific">Diabrotica virgifera virgifera</name>
    <name type="common">western corn rootworm</name>
    <dbReference type="NCBI Taxonomy" id="50390"/>
    <lineage>
        <taxon>Eukaryota</taxon>
        <taxon>Metazoa</taxon>
        <taxon>Ecdysozoa</taxon>
        <taxon>Arthropoda</taxon>
        <taxon>Hexapoda</taxon>
        <taxon>Insecta</taxon>
        <taxon>Pterygota</taxon>
        <taxon>Neoptera</taxon>
        <taxon>Endopterygota</taxon>
        <taxon>Coleoptera</taxon>
        <taxon>Polyphaga</taxon>
        <taxon>Cucujiformia</taxon>
        <taxon>Chrysomeloidea</taxon>
        <taxon>Chrysomelidae</taxon>
        <taxon>Galerucinae</taxon>
        <taxon>Diabroticina</taxon>
        <taxon>Diabroticites</taxon>
        <taxon>Diabrotica</taxon>
    </lineage>
</organism>
<sequence length="928" mass="105914">MSMSDRTKKLLDLALDNVNKPDEEITTAPFYRLRPRAESRKNTTHNLPEDNESFVFSSDDSVIDPDITMQDLVGTYSYEDYDFPESNQSQLIWRHSLEIKTNAVLTTPPEKADLEDHQPTFVSLENVPCTGVYTETPAAYHSDPDVGVITSNETPETVDLEEHQPSFASLKNVPYTGVYTETPAAYHSDPDVGVITSNETPETVDLEEHQPSFASLKNVPYTGVYTETPAAYHSDPDVGVITSNETPETADLEDHQPSFASLKNVPYTGVYTETPAAYHSDPDVGVITSNETPETADLEDHQPSFASLKNVPCTGVYTETPAAFHSDPDAGVITSNESPETADLEENQPTISSLENVSKREIANRIKIGKNKRKYPIKLVPCSRKCRRSCEVITSQQRKDIWEKYWDMSYVDRKRWLCNNIQIEKPKKVSTKPTEPKKKNKPKTESRYYFFPTTDEDGNKNNVQVCKTFFLNTLGFKCDAAITSVSKCVKSDPFIGNIKEKRGGRRRKVLVKTIIETHINSFHPCVSHYRRYNAPKVKYLPRELTLKLMFDDFKSKYPNFCAIESYRKVLKSMNISFCLPKSDKCSDCQILELKLSENPEDISIQEEYNLHKLKVAQSTSAYKNDSEKYSSPNYSGSEIKIVSMDLQKVLLLPVMPQFKDAFFVSKLVVFNLTFASLGKRGESVCVVWHEGLGDRSGSSIIDAIYCFINKHRDTKKFIIWSDNCTAQNKNCILYTSLIQIVNQVNGPDEITIKYLTKGHTHMSADGVHGNIESNIRKKNIYDFDDLKIAIEQSRAGLLVIEPTLGNKWQKKKRSVRKNNETEDPLNGFYLKDLVEVKFVKTKRTLFYKKDFNEADYEIIDFLQKKFDEKKPIERDYRIRGIESHKKKEIIQKLLPLMPMNRRKFWEDLPECVNAQDLVTNGEITDIIE</sequence>
<reference evidence="3" key="1">
    <citation type="submission" date="2025-08" db="UniProtKB">
        <authorList>
            <consortium name="RefSeq"/>
        </authorList>
    </citation>
    <scope>IDENTIFICATION</scope>
    <source>
        <tissue evidence="3">Whole insect</tissue>
    </source>
</reference>
<evidence type="ECO:0000256" key="1">
    <source>
        <dbReference type="SAM" id="MobiDB-lite"/>
    </source>
</evidence>
<dbReference type="Pfam" id="PF25273">
    <property type="entry name" value="DUF7869"/>
    <property type="match status" value="1"/>
</dbReference>
<accession>A0A6P7FD97</accession>
<dbReference type="RefSeq" id="XP_028133651.1">
    <property type="nucleotide sequence ID" value="XM_028277850.1"/>
</dbReference>
<dbReference type="OrthoDB" id="5975154at2759"/>
<feature type="domain" description="DUF7869" evidence="2">
    <location>
        <begin position="715"/>
        <end position="794"/>
    </location>
</feature>
<feature type="region of interest" description="Disordered" evidence="1">
    <location>
        <begin position="39"/>
        <end position="58"/>
    </location>
</feature>
<name>A0A6P7FD97_DIAVI</name>
<dbReference type="InParanoid" id="A0A6P7FD97"/>
<evidence type="ECO:0000313" key="3">
    <source>
        <dbReference type="RefSeq" id="XP_028133651.1"/>
    </source>
</evidence>
<protein>
    <submittedName>
        <fullName evidence="3">Uncharacterized protein LOC114328881 isoform X1</fullName>
    </submittedName>
</protein>
<evidence type="ECO:0000259" key="2">
    <source>
        <dbReference type="Pfam" id="PF25273"/>
    </source>
</evidence>